<proteinExistence type="predicted"/>
<organism evidence="1 2">
    <name type="scientific">candidate division TA06 bacterium</name>
    <dbReference type="NCBI Taxonomy" id="2250710"/>
    <lineage>
        <taxon>Bacteria</taxon>
        <taxon>Bacteria division TA06</taxon>
    </lineage>
</organism>
<dbReference type="AlphaFoldDB" id="A0A933IE60"/>
<dbReference type="EMBL" id="JACQXR010000153">
    <property type="protein sequence ID" value="MBI4727734.1"/>
    <property type="molecule type" value="Genomic_DNA"/>
</dbReference>
<protein>
    <submittedName>
        <fullName evidence="1">Uncharacterized protein</fullName>
    </submittedName>
</protein>
<evidence type="ECO:0000313" key="1">
    <source>
        <dbReference type="EMBL" id="MBI4727734.1"/>
    </source>
</evidence>
<name>A0A933IE60_UNCT6</name>
<dbReference type="Proteomes" id="UP000736328">
    <property type="component" value="Unassembled WGS sequence"/>
</dbReference>
<reference evidence="1" key="1">
    <citation type="submission" date="2020-07" db="EMBL/GenBank/DDBJ databases">
        <title>Huge and variable diversity of episymbiotic CPR bacteria and DPANN archaea in groundwater ecosystems.</title>
        <authorList>
            <person name="He C.Y."/>
            <person name="Keren R."/>
            <person name="Whittaker M."/>
            <person name="Farag I.F."/>
            <person name="Doudna J."/>
            <person name="Cate J.H.D."/>
            <person name="Banfield J.F."/>
        </authorList>
    </citation>
    <scope>NUCLEOTIDE SEQUENCE</scope>
    <source>
        <strain evidence="1">NC_groundwater_1520_Pr4_B-0.1um_53_5</strain>
    </source>
</reference>
<comment type="caution">
    <text evidence="1">The sequence shown here is derived from an EMBL/GenBank/DDBJ whole genome shotgun (WGS) entry which is preliminary data.</text>
</comment>
<gene>
    <name evidence="1" type="ORF">HY768_11045</name>
</gene>
<sequence length="112" mass="12001">MSNFITLGGGMSLFPGAGLDHQIFYFMPKAGMPVNKRFHLAGGALIINIPGSDQDVSTVGVLYGVGTYGGRDRSFTTGLGYGFVGDEMADRPMVMIGSEYRVSRRVSLVTEN</sequence>
<accession>A0A933IE60</accession>
<evidence type="ECO:0000313" key="2">
    <source>
        <dbReference type="Proteomes" id="UP000736328"/>
    </source>
</evidence>